<gene>
    <name evidence="2 4 5" type="ORF">SRAE_X000221500</name>
</gene>
<dbReference type="Proteomes" id="UP000035682">
    <property type="component" value="Unplaced"/>
</dbReference>
<evidence type="ECO:0000256" key="1">
    <source>
        <dbReference type="SAM" id="SignalP"/>
    </source>
</evidence>
<protein>
    <submittedName>
        <fullName evidence="2 4">Uncharacterized protein</fullName>
    </submittedName>
</protein>
<evidence type="ECO:0000313" key="3">
    <source>
        <dbReference type="Proteomes" id="UP000035682"/>
    </source>
</evidence>
<dbReference type="RefSeq" id="XP_024499685.1">
    <property type="nucleotide sequence ID" value="XM_024645229.1"/>
</dbReference>
<name>A0A090KSU3_STRRB</name>
<evidence type="ECO:0000313" key="5">
    <source>
        <dbReference type="WormBase" id="SRAE_X000221500"/>
    </source>
</evidence>
<dbReference type="AlphaFoldDB" id="A0A090KSU3"/>
<sequence length="114" mass="12837">MNYLSSFIILILLFCFKSLEISDKNLIDSFNIENVPVPVVLNDEEDNHIIEKRQRRSRRQRRAGRQRRQLLASLSAIIAQISVLGQQISSLQVQVSNIATTTPATQPTPATPPP</sequence>
<keyword evidence="1" id="KW-0732">Signal</keyword>
<reference evidence="2" key="1">
    <citation type="submission" date="2014-09" db="EMBL/GenBank/DDBJ databases">
        <authorList>
            <person name="Aslett A.Martin."/>
        </authorList>
    </citation>
    <scope>NUCLEOTIDE SEQUENCE</scope>
    <source>
        <strain evidence="2">ED321 Heterogonic</strain>
    </source>
</reference>
<dbReference type="GeneID" id="36385286"/>
<evidence type="ECO:0000313" key="2">
    <source>
        <dbReference type="EMBL" id="CEF60476.1"/>
    </source>
</evidence>
<feature type="chain" id="PRO_5015030065" evidence="1">
    <location>
        <begin position="22"/>
        <end position="114"/>
    </location>
</feature>
<keyword evidence="3" id="KW-1185">Reference proteome</keyword>
<proteinExistence type="predicted"/>
<reference evidence="4" key="3">
    <citation type="submission" date="2020-12" db="UniProtKB">
        <authorList>
            <consortium name="WormBaseParasite"/>
        </authorList>
    </citation>
    <scope>IDENTIFICATION</scope>
</reference>
<reference evidence="3" key="2">
    <citation type="submission" date="2014-09" db="EMBL/GenBank/DDBJ databases">
        <authorList>
            <person name="Martin A.A."/>
        </authorList>
    </citation>
    <scope>NUCLEOTIDE SEQUENCE</scope>
    <source>
        <strain evidence="3">ED321</strain>
    </source>
</reference>
<feature type="signal peptide" evidence="1">
    <location>
        <begin position="1"/>
        <end position="21"/>
    </location>
</feature>
<dbReference type="WormBase" id="SRAE_X000221500">
    <property type="protein sequence ID" value="SRP10453"/>
    <property type="gene ID" value="WBGene00267792"/>
</dbReference>
<dbReference type="CTD" id="36385286"/>
<dbReference type="EMBL" id="LN609399">
    <property type="protein sequence ID" value="CEF60476.1"/>
    <property type="molecule type" value="Genomic_DNA"/>
</dbReference>
<organism evidence="2">
    <name type="scientific">Strongyloides ratti</name>
    <name type="common">Parasitic roundworm</name>
    <dbReference type="NCBI Taxonomy" id="34506"/>
    <lineage>
        <taxon>Eukaryota</taxon>
        <taxon>Metazoa</taxon>
        <taxon>Ecdysozoa</taxon>
        <taxon>Nematoda</taxon>
        <taxon>Chromadorea</taxon>
        <taxon>Rhabditida</taxon>
        <taxon>Tylenchina</taxon>
        <taxon>Panagrolaimomorpha</taxon>
        <taxon>Strongyloidoidea</taxon>
        <taxon>Strongyloididae</taxon>
        <taxon>Strongyloides</taxon>
    </lineage>
</organism>
<evidence type="ECO:0000313" key="4">
    <source>
        <dbReference type="WBParaSite" id="SRAE_X000221500.1"/>
    </source>
</evidence>
<accession>A0A090KSU3</accession>
<dbReference type="WBParaSite" id="SRAE_X000221500.1">
    <property type="protein sequence ID" value="SRAE_X000221500.1"/>
    <property type="gene ID" value="WBGene00267792"/>
</dbReference>